<feature type="domain" description="Transglycosylase SLT" evidence="2">
    <location>
        <begin position="16"/>
        <end position="128"/>
    </location>
</feature>
<comment type="caution">
    <text evidence="3">The sequence shown here is derived from an EMBL/GenBank/DDBJ whole genome shotgun (WGS) entry which is preliminary data.</text>
</comment>
<evidence type="ECO:0000256" key="1">
    <source>
        <dbReference type="SAM" id="MobiDB-lite"/>
    </source>
</evidence>
<feature type="compositionally biased region" description="Basic and acidic residues" evidence="1">
    <location>
        <begin position="293"/>
        <end position="302"/>
    </location>
</feature>
<feature type="region of interest" description="Disordered" evidence="1">
    <location>
        <begin position="257"/>
        <end position="302"/>
    </location>
</feature>
<evidence type="ECO:0000313" key="3">
    <source>
        <dbReference type="EMBL" id="KAB8173762.1"/>
    </source>
</evidence>
<dbReference type="Proteomes" id="UP000320431">
    <property type="component" value="Unassembled WGS sequence"/>
</dbReference>
<accession>A0A508A896</accession>
<feature type="compositionally biased region" description="Low complexity" evidence="1">
    <location>
        <begin position="263"/>
        <end position="283"/>
    </location>
</feature>
<dbReference type="InterPro" id="IPR008258">
    <property type="entry name" value="Transglycosylase_SLT_dom_1"/>
</dbReference>
<dbReference type="EMBL" id="VICD02000240">
    <property type="protein sequence ID" value="KAB8173762.1"/>
    <property type="molecule type" value="Genomic_DNA"/>
</dbReference>
<dbReference type="Gene3D" id="1.10.530.10">
    <property type="match status" value="1"/>
</dbReference>
<organism evidence="3 4">
    <name type="scientific">Marilutibacter maris</name>
    <dbReference type="NCBI Taxonomy" id="1605891"/>
    <lineage>
        <taxon>Bacteria</taxon>
        <taxon>Pseudomonadati</taxon>
        <taxon>Pseudomonadota</taxon>
        <taxon>Gammaproteobacteria</taxon>
        <taxon>Lysobacterales</taxon>
        <taxon>Lysobacteraceae</taxon>
        <taxon>Marilutibacter</taxon>
    </lineage>
</organism>
<gene>
    <name evidence="3" type="ORF">FKV24_014025</name>
</gene>
<dbReference type="AlphaFoldDB" id="A0A508A896"/>
<proteinExistence type="predicted"/>
<protein>
    <submittedName>
        <fullName evidence="3">Transglycosylase SLT domain-containing protein</fullName>
    </submittedName>
</protein>
<evidence type="ECO:0000259" key="2">
    <source>
        <dbReference type="Pfam" id="PF01464"/>
    </source>
</evidence>
<sequence length="302" mass="31430">MLPGMEMMGCWDLAVPGDVMRHVVQVESSFNPYAIGVVGGRLQRQPRTLAEATATARMLEEKGYNFSVGLAQVNRYNLAKYGLSTYERAFETCPNLQAGARILAECHQRAGGDWGKAFSCYYSGNFVTGFRHGYVQKVMASMGVSNAPDIQAIALAGARSGAQASSRPSRVESSTASLLARRMRAEAESPMAVSAMPEAAMPGSAPVAAPQMQPQAAPMAPMSMQQAGAAMAQVPPQAAEPAPVKVRLVGAPPVQAPAPMPMPAQQSASAAAAAAGNPAVVGSTVSNPSASRDAGRDEAFVF</sequence>
<reference evidence="3 4" key="1">
    <citation type="submission" date="2019-10" db="EMBL/GenBank/DDBJ databases">
        <title>Lysobacter alkalisoli sp. nov., isolated from saline-alkaline soil.</title>
        <authorList>
            <person name="Sun J.-Q."/>
        </authorList>
    </citation>
    <scope>NUCLEOTIDE SEQUENCE [LARGE SCALE GENOMIC DNA]</scope>
    <source>
        <strain evidence="3 4">KCTC 42381</strain>
    </source>
</reference>
<dbReference type="Pfam" id="PF01464">
    <property type="entry name" value="SLT"/>
    <property type="match status" value="1"/>
</dbReference>
<name>A0A508A896_9GAMM</name>
<dbReference type="InterPro" id="IPR023346">
    <property type="entry name" value="Lysozyme-like_dom_sf"/>
</dbReference>
<dbReference type="SUPFAM" id="SSF53955">
    <property type="entry name" value="Lysozyme-like"/>
    <property type="match status" value="1"/>
</dbReference>
<evidence type="ECO:0000313" key="4">
    <source>
        <dbReference type="Proteomes" id="UP000320431"/>
    </source>
</evidence>
<dbReference type="CDD" id="cd16892">
    <property type="entry name" value="LT_VirB1-like"/>
    <property type="match status" value="1"/>
</dbReference>